<keyword evidence="1" id="KW-0808">Transferase</keyword>
<dbReference type="Gene3D" id="3.40.50.2000">
    <property type="entry name" value="Glycogen Phosphorylase B"/>
    <property type="match status" value="2"/>
</dbReference>
<evidence type="ECO:0000313" key="1">
    <source>
        <dbReference type="EMBL" id="KAA6441174.1"/>
    </source>
</evidence>
<name>A0A5M8R2G2_9BACT</name>
<gene>
    <name evidence="1" type="ORF">FEM33_03370</name>
</gene>
<protein>
    <submittedName>
        <fullName evidence="1">Glycosyltransferase</fullName>
    </submittedName>
</protein>
<dbReference type="EMBL" id="VBSN01000022">
    <property type="protein sequence ID" value="KAA6441174.1"/>
    <property type="molecule type" value="Genomic_DNA"/>
</dbReference>
<proteinExistence type="predicted"/>
<dbReference type="Proteomes" id="UP000323994">
    <property type="component" value="Unassembled WGS sequence"/>
</dbReference>
<keyword evidence="2" id="KW-1185">Reference proteome</keyword>
<reference evidence="1 2" key="1">
    <citation type="submission" date="2019-05" db="EMBL/GenBank/DDBJ databases">
        <authorList>
            <person name="Qu J.-H."/>
        </authorList>
    </citation>
    <scope>NUCLEOTIDE SEQUENCE [LARGE SCALE GENOMIC DNA]</scope>
    <source>
        <strain evidence="1 2">NS28</strain>
    </source>
</reference>
<dbReference type="SUPFAM" id="SSF53756">
    <property type="entry name" value="UDP-Glycosyltransferase/glycogen phosphorylase"/>
    <property type="match status" value="1"/>
</dbReference>
<comment type="caution">
    <text evidence="1">The sequence shown here is derived from an EMBL/GenBank/DDBJ whole genome shotgun (WGS) entry which is preliminary data.</text>
</comment>
<organism evidence="1 2">
    <name type="scientific">Dyadobacter flavalbus</name>
    <dbReference type="NCBI Taxonomy" id="2579942"/>
    <lineage>
        <taxon>Bacteria</taxon>
        <taxon>Pseudomonadati</taxon>
        <taxon>Bacteroidota</taxon>
        <taxon>Cytophagia</taxon>
        <taxon>Cytophagales</taxon>
        <taxon>Spirosomataceae</taxon>
        <taxon>Dyadobacter</taxon>
    </lineage>
</organism>
<dbReference type="GO" id="GO:0016740">
    <property type="term" value="F:transferase activity"/>
    <property type="evidence" value="ECO:0007669"/>
    <property type="project" value="UniProtKB-KW"/>
</dbReference>
<dbReference type="RefSeq" id="WP_139010699.1">
    <property type="nucleotide sequence ID" value="NZ_VBSN01000022.1"/>
</dbReference>
<accession>A0A5M8R2G2</accession>
<dbReference type="OrthoDB" id="1450439at2"/>
<dbReference type="AlphaFoldDB" id="A0A5M8R2G2"/>
<evidence type="ECO:0000313" key="2">
    <source>
        <dbReference type="Proteomes" id="UP000323994"/>
    </source>
</evidence>
<sequence>MNQAHKILILCNVFDFTAYTRRATLESIAKLSPGTKCISTVSYWFPQELRLHSDHLEITPFFYYFPYQLIRRFRILNYINFMINRMRKNFHLEDFDTVILSRPHNHIFGPYIKDKKKIVILSDAYHTMGNTLDETRKVIEMADVIMATSMALKEVYVQKYYSITNKEIVYWPNCVDLEVWDPKKLNGKKSRSLNDEIIVGFAGNFMEATDIHLLYEVVQKMKNVTFILAGKDNFPANAPEKEVFQKIISAPNVNYKGYIHYTQLPQEVMTWDICIMIDAISEHASYHHHNKMYQYLALGKPVVFQKNHNDYESLKEVAVGVTGSAEFVEQLGLMIQKIRNGADFTEKAKYMASLNSSEKRAEQLLSII</sequence>